<reference evidence="2" key="1">
    <citation type="submission" date="2023-05" db="EMBL/GenBank/DDBJ databases">
        <title>Genome and transcriptome analyses reveal genes involved in the formation of fine ridges on petal epidermal cells in Hibiscus trionum.</title>
        <authorList>
            <person name="Koshimizu S."/>
            <person name="Masuda S."/>
            <person name="Ishii T."/>
            <person name="Shirasu K."/>
            <person name="Hoshino A."/>
            <person name="Arita M."/>
        </authorList>
    </citation>
    <scope>NUCLEOTIDE SEQUENCE</scope>
    <source>
        <strain evidence="2">Hamamatsu line</strain>
    </source>
</reference>
<dbReference type="GO" id="GO:0072423">
    <property type="term" value="P:response to DNA damage checkpoint signaling"/>
    <property type="evidence" value="ECO:0007669"/>
    <property type="project" value="InterPro"/>
</dbReference>
<proteinExistence type="predicted"/>
<dbReference type="InterPro" id="IPR032675">
    <property type="entry name" value="LRR_dom_sf"/>
</dbReference>
<dbReference type="InterPro" id="IPR001611">
    <property type="entry name" value="Leu-rich_rpt"/>
</dbReference>
<dbReference type="Proteomes" id="UP001165190">
    <property type="component" value="Unassembled WGS sequence"/>
</dbReference>
<evidence type="ECO:0000313" key="3">
    <source>
        <dbReference type="Proteomes" id="UP001165190"/>
    </source>
</evidence>
<dbReference type="InterPro" id="IPR044227">
    <property type="entry name" value="TONSOKU"/>
</dbReference>
<dbReference type="EMBL" id="BSYR01000014">
    <property type="protein sequence ID" value="GMI77999.1"/>
    <property type="molecule type" value="Genomic_DNA"/>
</dbReference>
<dbReference type="GO" id="GO:0040029">
    <property type="term" value="P:epigenetic regulation of gene expression"/>
    <property type="evidence" value="ECO:0007669"/>
    <property type="project" value="InterPro"/>
</dbReference>
<dbReference type="Pfam" id="PF00560">
    <property type="entry name" value="LRR_1"/>
    <property type="match status" value="1"/>
</dbReference>
<organism evidence="2 3">
    <name type="scientific">Hibiscus trionum</name>
    <name type="common">Flower of an hour</name>
    <dbReference type="NCBI Taxonomy" id="183268"/>
    <lineage>
        <taxon>Eukaryota</taxon>
        <taxon>Viridiplantae</taxon>
        <taxon>Streptophyta</taxon>
        <taxon>Embryophyta</taxon>
        <taxon>Tracheophyta</taxon>
        <taxon>Spermatophyta</taxon>
        <taxon>Magnoliopsida</taxon>
        <taxon>eudicotyledons</taxon>
        <taxon>Gunneridae</taxon>
        <taxon>Pentapetalae</taxon>
        <taxon>rosids</taxon>
        <taxon>malvids</taxon>
        <taxon>Malvales</taxon>
        <taxon>Malvaceae</taxon>
        <taxon>Malvoideae</taxon>
        <taxon>Hibiscus</taxon>
    </lineage>
</organism>
<dbReference type="PANTHER" id="PTHR47684">
    <property type="entry name" value="PROTEIN TONSOKU"/>
    <property type="match status" value="1"/>
</dbReference>
<dbReference type="AlphaFoldDB" id="A0A9W7HI71"/>
<name>A0A9W7HI71_HIBTR</name>
<evidence type="ECO:0000313" key="2">
    <source>
        <dbReference type="EMBL" id="GMI77999.1"/>
    </source>
</evidence>
<dbReference type="SUPFAM" id="SSF52047">
    <property type="entry name" value="RNI-like"/>
    <property type="match status" value="1"/>
</dbReference>
<dbReference type="EMBL" id="BSYR01000014">
    <property type="protein sequence ID" value="GMI77993.1"/>
    <property type="molecule type" value="Genomic_DNA"/>
</dbReference>
<gene>
    <name evidence="1" type="ORF">HRI_001468600</name>
    <name evidence="2" type="ORF">HRI_001469200</name>
</gene>
<accession>A0A9W7HI71</accession>
<sequence>MEYGGRPLESFKNFDPLRNHLRNVSVDVLINGWVQKRLMNLYIDSCKELRETPSMKLLRKLYVSEIEDEVNVGCNARSFSQLARKWNNGETPTVLFTIRPKIWWFDTLTLDLHCNKFGPTALFQICECPVLFTRLEVLNISGNRLTDACGSYLSTIIEKCRALYSLNLERCSITSRTVQKVADALDTESVLLQLFIGHNNPISGNAISYLLGKLAILKRFKIN</sequence>
<dbReference type="OrthoDB" id="626167at2759"/>
<keyword evidence="3" id="KW-1185">Reference proteome</keyword>
<comment type="caution">
    <text evidence="2">The sequence shown here is derived from an EMBL/GenBank/DDBJ whole genome shotgun (WGS) entry which is preliminary data.</text>
</comment>
<dbReference type="Gene3D" id="3.80.10.10">
    <property type="entry name" value="Ribonuclease Inhibitor"/>
    <property type="match status" value="1"/>
</dbReference>
<dbReference type="GO" id="GO:0009933">
    <property type="term" value="P:meristem structural organization"/>
    <property type="evidence" value="ECO:0007669"/>
    <property type="project" value="InterPro"/>
</dbReference>
<dbReference type="PANTHER" id="PTHR47684:SF1">
    <property type="entry name" value="PROTEIN TONSOKU"/>
    <property type="match status" value="1"/>
</dbReference>
<dbReference type="GO" id="GO:0005634">
    <property type="term" value="C:nucleus"/>
    <property type="evidence" value="ECO:0007669"/>
    <property type="project" value="InterPro"/>
</dbReference>
<evidence type="ECO:0000313" key="1">
    <source>
        <dbReference type="EMBL" id="GMI77993.1"/>
    </source>
</evidence>
<protein>
    <submittedName>
        <fullName evidence="2">BRUSHY1, TONSOKU, MGOUN3</fullName>
    </submittedName>
</protein>